<dbReference type="EMBL" id="JAUJEB010000008">
    <property type="protein sequence ID" value="MDN5216142.1"/>
    <property type="molecule type" value="Genomic_DNA"/>
</dbReference>
<keyword evidence="4" id="KW-1185">Reference proteome</keyword>
<dbReference type="InterPro" id="IPR010559">
    <property type="entry name" value="Sig_transdc_His_kin_internal"/>
</dbReference>
<feature type="transmembrane region" description="Helical" evidence="1">
    <location>
        <begin position="73"/>
        <end position="92"/>
    </location>
</feature>
<name>A0ABT8LEG2_9BACT</name>
<dbReference type="GO" id="GO:0016301">
    <property type="term" value="F:kinase activity"/>
    <property type="evidence" value="ECO:0007669"/>
    <property type="project" value="UniProtKB-KW"/>
</dbReference>
<keyword evidence="1" id="KW-0812">Transmembrane</keyword>
<evidence type="ECO:0000256" key="1">
    <source>
        <dbReference type="SAM" id="Phobius"/>
    </source>
</evidence>
<keyword evidence="1" id="KW-0472">Membrane</keyword>
<reference evidence="3" key="1">
    <citation type="submission" date="2023-06" db="EMBL/GenBank/DDBJ databases">
        <title>Genomic of Agaribacillus aureum.</title>
        <authorList>
            <person name="Wang G."/>
        </authorList>
    </citation>
    <scope>NUCLEOTIDE SEQUENCE</scope>
    <source>
        <strain evidence="3">BMA12</strain>
    </source>
</reference>
<feature type="transmembrane region" description="Helical" evidence="1">
    <location>
        <begin position="43"/>
        <end position="61"/>
    </location>
</feature>
<keyword evidence="1" id="KW-1133">Transmembrane helix</keyword>
<gene>
    <name evidence="3" type="ORF">QQ020_29010</name>
</gene>
<feature type="transmembrane region" description="Helical" evidence="1">
    <location>
        <begin position="15"/>
        <end position="31"/>
    </location>
</feature>
<organism evidence="3 4">
    <name type="scientific">Agaribacillus aureus</name>
    <dbReference type="NCBI Taxonomy" id="3051825"/>
    <lineage>
        <taxon>Bacteria</taxon>
        <taxon>Pseudomonadati</taxon>
        <taxon>Bacteroidota</taxon>
        <taxon>Cytophagia</taxon>
        <taxon>Cytophagales</taxon>
        <taxon>Splendidivirgaceae</taxon>
        <taxon>Agaribacillus</taxon>
    </lineage>
</organism>
<evidence type="ECO:0000259" key="2">
    <source>
        <dbReference type="Pfam" id="PF06580"/>
    </source>
</evidence>
<sequence length="338" mass="39185">MRATQQTNRRSTKEVWFQVILIAVLFLATVFDKRKPEANLWEFVFFTNYILAALFISYLLLPRYFYKRKYIQFTIWVTVLLMLVCLIEEFVLEKLFFPDTRGNFFPGILPTLLDVLPVILIMVGFKFGFDAQRKQTELERLNTVVAESRLQFLKSQINPHFLFNNLNNLYAYALENSPKTPGIILELSSLLRYMLYDCQESKVPLEKEIQCLQDFIRLQKLQIEDRGDITFTISGEQEGHFIAPLILIVFVENCFKHSTASQTKGIRINIALEITEGRLKMQCSNTFSSNANVQELSKGIGLDNVKSRLALLYPNAHVLNIDNKDDVFTVDLELNLIK</sequence>
<dbReference type="InterPro" id="IPR050640">
    <property type="entry name" value="Bact_2-comp_sensor_kinase"/>
</dbReference>
<dbReference type="Gene3D" id="3.30.565.10">
    <property type="entry name" value="Histidine kinase-like ATPase, C-terminal domain"/>
    <property type="match status" value="1"/>
</dbReference>
<proteinExistence type="predicted"/>
<accession>A0ABT8LEG2</accession>
<keyword evidence="3" id="KW-0808">Transferase</keyword>
<dbReference type="RefSeq" id="WP_346761480.1">
    <property type="nucleotide sequence ID" value="NZ_JAUJEB010000008.1"/>
</dbReference>
<dbReference type="PANTHER" id="PTHR34220:SF7">
    <property type="entry name" value="SENSOR HISTIDINE KINASE YPDA"/>
    <property type="match status" value="1"/>
</dbReference>
<dbReference type="PANTHER" id="PTHR34220">
    <property type="entry name" value="SENSOR HISTIDINE KINASE YPDA"/>
    <property type="match status" value="1"/>
</dbReference>
<comment type="caution">
    <text evidence="3">The sequence shown here is derived from an EMBL/GenBank/DDBJ whole genome shotgun (WGS) entry which is preliminary data.</text>
</comment>
<dbReference type="InterPro" id="IPR036890">
    <property type="entry name" value="HATPase_C_sf"/>
</dbReference>
<dbReference type="Proteomes" id="UP001172083">
    <property type="component" value="Unassembled WGS sequence"/>
</dbReference>
<dbReference type="Pfam" id="PF06580">
    <property type="entry name" value="His_kinase"/>
    <property type="match status" value="1"/>
</dbReference>
<evidence type="ECO:0000313" key="3">
    <source>
        <dbReference type="EMBL" id="MDN5216142.1"/>
    </source>
</evidence>
<evidence type="ECO:0000313" key="4">
    <source>
        <dbReference type="Proteomes" id="UP001172083"/>
    </source>
</evidence>
<feature type="transmembrane region" description="Helical" evidence="1">
    <location>
        <begin position="104"/>
        <end position="125"/>
    </location>
</feature>
<keyword evidence="3" id="KW-0418">Kinase</keyword>
<feature type="domain" description="Signal transduction histidine kinase internal region" evidence="2">
    <location>
        <begin position="149"/>
        <end position="226"/>
    </location>
</feature>
<protein>
    <submittedName>
        <fullName evidence="3">Histidine kinase</fullName>
    </submittedName>
</protein>